<sequence>MNTITTNKVRFKKTLACIALGVGLLMSACSTGGEEQTTGDTLENIKQREKIVVGVKTDYTPYGFIDKNGKNAGLEIDIAKYITNELLGSQEKVEFVPVVASNRIEFLKQGKIDLVIATMTKTPEREKVIDFSEEYYSAGTGLLTRKDSGIEEWDDLKGKKVCGIQGSFYNKELTQRGIQMVNFPGTAEAYKALQEGRCIGFAYDNSAFVGKLLEPSWIKNWHQPLPVILEKPWGMGIRKNDQAFLDAVNAAITKMEAEGFIVDGEKKWKIPPTEHADKRMKKAQSNK</sequence>
<evidence type="ECO:0000313" key="6">
    <source>
        <dbReference type="EMBL" id="KST62068.1"/>
    </source>
</evidence>
<keyword evidence="2" id="KW-0813">Transport</keyword>
<gene>
    <name evidence="6" type="ORF">BC008_08530</name>
</gene>
<evidence type="ECO:0000256" key="1">
    <source>
        <dbReference type="ARBA" id="ARBA00010333"/>
    </source>
</evidence>
<dbReference type="EMBL" id="LMTZ01000163">
    <property type="protein sequence ID" value="KST62068.1"/>
    <property type="molecule type" value="Genomic_DNA"/>
</dbReference>
<feature type="domain" description="Solute-binding protein family 3/N-terminal" evidence="5">
    <location>
        <begin position="50"/>
        <end position="272"/>
    </location>
</feature>
<dbReference type="SMART" id="SM00062">
    <property type="entry name" value="PBPb"/>
    <property type="match status" value="1"/>
</dbReference>
<dbReference type="PANTHER" id="PTHR30085:SF6">
    <property type="entry name" value="ABC TRANSPORTER GLUTAMINE-BINDING PROTEIN GLNH"/>
    <property type="match status" value="1"/>
</dbReference>
<proteinExistence type="inferred from homology"/>
<reference evidence="6 7" key="1">
    <citation type="journal article" date="2015" name="Genome Announc.">
        <title>Draft Genome of the Euendolithic (true boring) Cyanobacterium Mastigocoleus testarum strain BC008.</title>
        <authorList>
            <person name="Guida B.S."/>
            <person name="Garcia-Pichel F."/>
        </authorList>
    </citation>
    <scope>NUCLEOTIDE SEQUENCE [LARGE SCALE GENOMIC DNA]</scope>
    <source>
        <strain evidence="6 7">BC008</strain>
    </source>
</reference>
<dbReference type="OrthoDB" id="9765195at2"/>
<dbReference type="Gene3D" id="3.40.190.10">
    <property type="entry name" value="Periplasmic binding protein-like II"/>
    <property type="match status" value="2"/>
</dbReference>
<feature type="chain" id="PRO_5006890045" description="Solute-binding protein family 3/N-terminal domain-containing protein" evidence="4">
    <location>
        <begin position="33"/>
        <end position="287"/>
    </location>
</feature>
<dbReference type="InterPro" id="IPR001638">
    <property type="entry name" value="Solute-binding_3/MltF_N"/>
</dbReference>
<comment type="caution">
    <text evidence="6">The sequence shown here is derived from an EMBL/GenBank/DDBJ whole genome shotgun (WGS) entry which is preliminary data.</text>
</comment>
<dbReference type="GO" id="GO:0030288">
    <property type="term" value="C:outer membrane-bounded periplasmic space"/>
    <property type="evidence" value="ECO:0007669"/>
    <property type="project" value="TreeGrafter"/>
</dbReference>
<dbReference type="Proteomes" id="UP000053372">
    <property type="component" value="Unassembled WGS sequence"/>
</dbReference>
<name>A0A0V7ZC26_9CYAN</name>
<dbReference type="Pfam" id="PF00497">
    <property type="entry name" value="SBP_bac_3"/>
    <property type="match status" value="1"/>
</dbReference>
<evidence type="ECO:0000256" key="2">
    <source>
        <dbReference type="ARBA" id="ARBA00022448"/>
    </source>
</evidence>
<dbReference type="GO" id="GO:0006865">
    <property type="term" value="P:amino acid transport"/>
    <property type="evidence" value="ECO:0007669"/>
    <property type="project" value="TreeGrafter"/>
</dbReference>
<dbReference type="GO" id="GO:0005576">
    <property type="term" value="C:extracellular region"/>
    <property type="evidence" value="ECO:0007669"/>
    <property type="project" value="TreeGrafter"/>
</dbReference>
<evidence type="ECO:0000259" key="5">
    <source>
        <dbReference type="SMART" id="SM00062"/>
    </source>
</evidence>
<dbReference type="AlphaFoldDB" id="A0A0V7ZC26"/>
<keyword evidence="3 4" id="KW-0732">Signal</keyword>
<dbReference type="SUPFAM" id="SSF53850">
    <property type="entry name" value="Periplasmic binding protein-like II"/>
    <property type="match status" value="1"/>
</dbReference>
<evidence type="ECO:0000256" key="4">
    <source>
        <dbReference type="SAM" id="SignalP"/>
    </source>
</evidence>
<evidence type="ECO:0000313" key="7">
    <source>
        <dbReference type="Proteomes" id="UP000053372"/>
    </source>
</evidence>
<keyword evidence="7" id="KW-1185">Reference proteome</keyword>
<dbReference type="PANTHER" id="PTHR30085">
    <property type="entry name" value="AMINO ACID ABC TRANSPORTER PERMEASE"/>
    <property type="match status" value="1"/>
</dbReference>
<comment type="similarity">
    <text evidence="1">Belongs to the bacterial solute-binding protein 3 family.</text>
</comment>
<dbReference type="RefSeq" id="WP_058184801.1">
    <property type="nucleotide sequence ID" value="NZ_LMTZ01000163.1"/>
</dbReference>
<organism evidence="6 7">
    <name type="scientific">Mastigocoleus testarum BC008</name>
    <dbReference type="NCBI Taxonomy" id="371196"/>
    <lineage>
        <taxon>Bacteria</taxon>
        <taxon>Bacillati</taxon>
        <taxon>Cyanobacteriota</taxon>
        <taxon>Cyanophyceae</taxon>
        <taxon>Nostocales</taxon>
        <taxon>Hapalosiphonaceae</taxon>
        <taxon>Mastigocoleus</taxon>
    </lineage>
</organism>
<feature type="signal peptide" evidence="4">
    <location>
        <begin position="1"/>
        <end position="32"/>
    </location>
</feature>
<evidence type="ECO:0000256" key="3">
    <source>
        <dbReference type="ARBA" id="ARBA00022729"/>
    </source>
</evidence>
<accession>A0A0V7ZC26</accession>
<dbReference type="InterPro" id="IPR051455">
    <property type="entry name" value="Bact_solute-bind_prot3"/>
</dbReference>
<protein>
    <recommendedName>
        <fullName evidence="5">Solute-binding protein family 3/N-terminal domain-containing protein</fullName>
    </recommendedName>
</protein>